<feature type="domain" description="Histidine kinase" evidence="7">
    <location>
        <begin position="266"/>
        <end position="488"/>
    </location>
</feature>
<evidence type="ECO:0000259" key="7">
    <source>
        <dbReference type="PROSITE" id="PS50109"/>
    </source>
</evidence>
<dbReference type="Pfam" id="PF00512">
    <property type="entry name" value="HisKA"/>
    <property type="match status" value="1"/>
</dbReference>
<evidence type="ECO:0000313" key="10">
    <source>
        <dbReference type="Proteomes" id="UP001217838"/>
    </source>
</evidence>
<dbReference type="RefSeq" id="WP_272002189.1">
    <property type="nucleotide sequence ID" value="NZ_JAQNDN010000017.1"/>
</dbReference>
<reference evidence="9 10" key="1">
    <citation type="submission" date="2022-11" db="EMBL/GenBank/DDBJ databases">
        <title>Minimal conservation of predation-associated metabolite biosynthetic gene clusters underscores biosynthetic potential of Myxococcota including descriptions for ten novel species: Archangium lansinium sp. nov., Myxococcus landrumus sp. nov., Nannocystis bai.</title>
        <authorList>
            <person name="Ahearne A."/>
            <person name="Stevens C."/>
            <person name="Dowd S."/>
        </authorList>
    </citation>
    <scope>NUCLEOTIDE SEQUENCE [LARGE SCALE GENOMIC DNA]</scope>
    <source>
        <strain evidence="9 10">NCELM</strain>
    </source>
</reference>
<dbReference type="EC" id="2.7.13.3" evidence="2"/>
<gene>
    <name evidence="9" type="ORF">POL58_28140</name>
</gene>
<dbReference type="GO" id="GO:0005524">
    <property type="term" value="F:ATP binding"/>
    <property type="evidence" value="ECO:0007669"/>
    <property type="project" value="UniProtKB-KW"/>
</dbReference>
<dbReference type="PANTHER" id="PTHR43047">
    <property type="entry name" value="TWO-COMPONENT HISTIDINE PROTEIN KINASE"/>
    <property type="match status" value="1"/>
</dbReference>
<dbReference type="InterPro" id="IPR013656">
    <property type="entry name" value="PAS_4"/>
</dbReference>
<protein>
    <recommendedName>
        <fullName evidence="2">histidine kinase</fullName>
        <ecNumber evidence="2">2.7.13.3</ecNumber>
    </recommendedName>
</protein>
<dbReference type="InterPro" id="IPR036890">
    <property type="entry name" value="HATPase_C_sf"/>
</dbReference>
<dbReference type="Gene3D" id="1.10.287.130">
    <property type="match status" value="1"/>
</dbReference>
<dbReference type="CDD" id="cd00082">
    <property type="entry name" value="HisKA"/>
    <property type="match status" value="1"/>
</dbReference>
<dbReference type="Proteomes" id="UP001217838">
    <property type="component" value="Unassembled WGS sequence"/>
</dbReference>
<dbReference type="SMART" id="SM00448">
    <property type="entry name" value="REC"/>
    <property type="match status" value="1"/>
</dbReference>
<dbReference type="SUPFAM" id="SSF55785">
    <property type="entry name" value="PYP-like sensor domain (PAS domain)"/>
    <property type="match status" value="2"/>
</dbReference>
<evidence type="ECO:0000256" key="3">
    <source>
        <dbReference type="ARBA" id="ARBA00022553"/>
    </source>
</evidence>
<comment type="caution">
    <text evidence="6">Lacks conserved residue(s) required for the propagation of feature annotation.</text>
</comment>
<dbReference type="InterPro" id="IPR011006">
    <property type="entry name" value="CheY-like_superfamily"/>
</dbReference>
<dbReference type="SUPFAM" id="SSF47384">
    <property type="entry name" value="Homodimeric domain of signal transducing histidine kinase"/>
    <property type="match status" value="1"/>
</dbReference>
<keyword evidence="4" id="KW-0808">Transferase</keyword>
<dbReference type="CDD" id="cd16922">
    <property type="entry name" value="HATPase_EvgS-ArcB-TorS-like"/>
    <property type="match status" value="1"/>
</dbReference>
<accession>A0ABT5BDG7</accession>
<dbReference type="Gene3D" id="3.40.50.2300">
    <property type="match status" value="1"/>
</dbReference>
<evidence type="ECO:0000256" key="1">
    <source>
        <dbReference type="ARBA" id="ARBA00000085"/>
    </source>
</evidence>
<dbReference type="CDD" id="cd00130">
    <property type="entry name" value="PAS"/>
    <property type="match status" value="1"/>
</dbReference>
<dbReference type="InterPro" id="IPR003661">
    <property type="entry name" value="HisK_dim/P_dom"/>
</dbReference>
<keyword evidence="3" id="KW-0597">Phosphoprotein</keyword>
<dbReference type="InterPro" id="IPR003594">
    <property type="entry name" value="HATPase_dom"/>
</dbReference>
<evidence type="ECO:0000259" key="8">
    <source>
        <dbReference type="PROSITE" id="PS50110"/>
    </source>
</evidence>
<dbReference type="InterPro" id="IPR000014">
    <property type="entry name" value="PAS"/>
</dbReference>
<proteinExistence type="predicted"/>
<dbReference type="InterPro" id="IPR005467">
    <property type="entry name" value="His_kinase_dom"/>
</dbReference>
<keyword evidence="10" id="KW-1185">Reference proteome</keyword>
<comment type="catalytic activity">
    <reaction evidence="1">
        <text>ATP + protein L-histidine = ADP + protein N-phospho-L-histidine.</text>
        <dbReference type="EC" id="2.7.13.3"/>
    </reaction>
</comment>
<dbReference type="EMBL" id="JAQNDN010000017">
    <property type="protein sequence ID" value="MDC0671650.1"/>
    <property type="molecule type" value="Genomic_DNA"/>
</dbReference>
<feature type="domain" description="Response regulatory" evidence="8">
    <location>
        <begin position="503"/>
        <end position="616"/>
    </location>
</feature>
<keyword evidence="9" id="KW-0547">Nucleotide-binding</keyword>
<evidence type="ECO:0000313" key="9">
    <source>
        <dbReference type="EMBL" id="MDC0671650.1"/>
    </source>
</evidence>
<sequence>MTGDAARVTSWAYELELDAELRIVHADPQLCARLGCDAGGIIGEGLDELFSPRDRKGQRLFYEALSRADEAGLDLLITLHVGGQEVLSRLQMFPRGPMWAARIEPLTADGNLVYQLYSAQERWAHIVKRSTEGVVVLDPDGRIVDSNAAFFEIMRFRSAHGVILSEEALRGRPLRPLLTAHGSGLDPLAEHLQSPHAARERFAAELASGDRWLDITVTPLQLPVRGFVGLCVTLRDVTERRQAELLLRQKEAAEAASIAKSRFLANMSHELRTPLNAIIGYSDLLLEEAEARGDHESVGDLKRIGIAGVHLLELISSILDLTKIEAGRMEVWPERFSTRALVQGVTSALETLAEQRGNRIELRIPREVGFMVTDMLKLRQVLFNLVGNAIKFTERGTIRVGVRRLTVDARDFMEISVADSGIGIAPEALPRLFQEFTQADSSTTRRYGGAGLGLSIAREFCRLMGGDITATSVPGEGSVFTVTVPTELDTTPQPAEAASAQGPVLVIDDDPATLEQVQRGLHGEQVPVVSCTSATQGLELAKTVRPQAIVLGIAVPDDDAWNALVQLRSDVGLRSVPVIVASLLDEQARALVLGASAYVGKPIDRDHLLTALAQVRAA</sequence>
<dbReference type="InterPro" id="IPR004358">
    <property type="entry name" value="Sig_transdc_His_kin-like_C"/>
</dbReference>
<dbReference type="SMART" id="SM00388">
    <property type="entry name" value="HisKA"/>
    <property type="match status" value="1"/>
</dbReference>
<dbReference type="InterPro" id="IPR035965">
    <property type="entry name" value="PAS-like_dom_sf"/>
</dbReference>
<keyword evidence="9" id="KW-0067">ATP-binding</keyword>
<dbReference type="Pfam" id="PF00072">
    <property type="entry name" value="Response_reg"/>
    <property type="match status" value="1"/>
</dbReference>
<organism evidence="9 10">
    <name type="scientific">Nannocystis radixulma</name>
    <dbReference type="NCBI Taxonomy" id="2995305"/>
    <lineage>
        <taxon>Bacteria</taxon>
        <taxon>Pseudomonadati</taxon>
        <taxon>Myxococcota</taxon>
        <taxon>Polyangia</taxon>
        <taxon>Nannocystales</taxon>
        <taxon>Nannocystaceae</taxon>
        <taxon>Nannocystis</taxon>
    </lineage>
</organism>
<dbReference type="Gene3D" id="3.30.565.10">
    <property type="entry name" value="Histidine kinase-like ATPase, C-terminal domain"/>
    <property type="match status" value="1"/>
</dbReference>
<dbReference type="Pfam" id="PF08448">
    <property type="entry name" value="PAS_4"/>
    <property type="match status" value="1"/>
</dbReference>
<evidence type="ECO:0000256" key="5">
    <source>
        <dbReference type="ARBA" id="ARBA00022777"/>
    </source>
</evidence>
<comment type="caution">
    <text evidence="9">The sequence shown here is derived from an EMBL/GenBank/DDBJ whole genome shotgun (WGS) entry which is preliminary data.</text>
</comment>
<dbReference type="SUPFAM" id="SSF55874">
    <property type="entry name" value="ATPase domain of HSP90 chaperone/DNA topoisomerase II/histidine kinase"/>
    <property type="match status" value="1"/>
</dbReference>
<dbReference type="Pfam" id="PF02518">
    <property type="entry name" value="HATPase_c"/>
    <property type="match status" value="1"/>
</dbReference>
<dbReference type="NCBIfam" id="TIGR00229">
    <property type="entry name" value="sensory_box"/>
    <property type="match status" value="1"/>
</dbReference>
<keyword evidence="5" id="KW-0418">Kinase</keyword>
<dbReference type="PROSITE" id="PS50110">
    <property type="entry name" value="RESPONSE_REGULATORY"/>
    <property type="match status" value="1"/>
</dbReference>
<evidence type="ECO:0000256" key="2">
    <source>
        <dbReference type="ARBA" id="ARBA00012438"/>
    </source>
</evidence>
<dbReference type="InterPro" id="IPR036097">
    <property type="entry name" value="HisK_dim/P_sf"/>
</dbReference>
<dbReference type="PROSITE" id="PS50109">
    <property type="entry name" value="HIS_KIN"/>
    <property type="match status" value="1"/>
</dbReference>
<dbReference type="SMART" id="SM00387">
    <property type="entry name" value="HATPase_c"/>
    <property type="match status" value="1"/>
</dbReference>
<dbReference type="Gene3D" id="3.30.450.20">
    <property type="entry name" value="PAS domain"/>
    <property type="match status" value="1"/>
</dbReference>
<name>A0ABT5BDG7_9BACT</name>
<evidence type="ECO:0000256" key="6">
    <source>
        <dbReference type="PROSITE-ProRule" id="PRU00169"/>
    </source>
</evidence>
<dbReference type="SUPFAM" id="SSF52172">
    <property type="entry name" value="CheY-like"/>
    <property type="match status" value="1"/>
</dbReference>
<evidence type="ECO:0000256" key="4">
    <source>
        <dbReference type="ARBA" id="ARBA00022679"/>
    </source>
</evidence>
<dbReference type="PRINTS" id="PR00344">
    <property type="entry name" value="BCTRLSENSOR"/>
</dbReference>
<dbReference type="InterPro" id="IPR001789">
    <property type="entry name" value="Sig_transdc_resp-reg_receiver"/>
</dbReference>